<dbReference type="NCBIfam" id="TIGR02118">
    <property type="entry name" value="EthD family reductase"/>
    <property type="match status" value="1"/>
</dbReference>
<name>A0A0D2K8B6_9EURO</name>
<comment type="similarity">
    <text evidence="1">Belongs to the tpcK family.</text>
</comment>
<dbReference type="SUPFAM" id="SSF54909">
    <property type="entry name" value="Dimeric alpha+beta barrel"/>
    <property type="match status" value="1"/>
</dbReference>
<dbReference type="EMBL" id="KN848064">
    <property type="protein sequence ID" value="KIY02323.1"/>
    <property type="molecule type" value="Genomic_DNA"/>
</dbReference>
<dbReference type="VEuPathDB" id="FungiDB:Z520_02461"/>
<evidence type="ECO:0008006" key="4">
    <source>
        <dbReference type="Google" id="ProtNLM"/>
    </source>
</evidence>
<dbReference type="InterPro" id="IPR011008">
    <property type="entry name" value="Dimeric_a/b-barrel"/>
</dbReference>
<dbReference type="AlphaFoldDB" id="A0A0D2K8B6"/>
<gene>
    <name evidence="2" type="ORF">Z520_02461</name>
</gene>
<keyword evidence="3" id="KW-1185">Reference proteome</keyword>
<dbReference type="PANTHER" id="PTHR40260">
    <property type="entry name" value="BLR8190 PROTEIN"/>
    <property type="match status" value="1"/>
</dbReference>
<dbReference type="Proteomes" id="UP000053411">
    <property type="component" value="Unassembled WGS sequence"/>
</dbReference>
<accession>A0A0D2K8B6</accession>
<protein>
    <recommendedName>
        <fullName evidence="4">EthD domain-containing protein</fullName>
    </recommendedName>
</protein>
<dbReference type="STRING" id="1442371.A0A0D2K8B6"/>
<evidence type="ECO:0000313" key="2">
    <source>
        <dbReference type="EMBL" id="KIY02323.1"/>
    </source>
</evidence>
<dbReference type="GO" id="GO:0016491">
    <property type="term" value="F:oxidoreductase activity"/>
    <property type="evidence" value="ECO:0007669"/>
    <property type="project" value="InterPro"/>
</dbReference>
<sequence length="106" mass="11538">MTVNATVLYPTEADATFDLDYYLKTHMPLVSKNWSKYGLKSWQVIQYQTAPDGSKPYNIGALLTWESADGLKNALAGEEAATVFGDVPNFSNKSPIFIAGDIVGTS</sequence>
<evidence type="ECO:0000313" key="3">
    <source>
        <dbReference type="Proteomes" id="UP000053411"/>
    </source>
</evidence>
<dbReference type="InterPro" id="IPR009799">
    <property type="entry name" value="EthD_dom"/>
</dbReference>
<dbReference type="Gene3D" id="3.30.70.100">
    <property type="match status" value="1"/>
</dbReference>
<dbReference type="OrthoDB" id="4892971at2759"/>
<dbReference type="GeneID" id="27708207"/>
<evidence type="ECO:0000256" key="1">
    <source>
        <dbReference type="ARBA" id="ARBA00005986"/>
    </source>
</evidence>
<reference evidence="2 3" key="1">
    <citation type="submission" date="2015-01" db="EMBL/GenBank/DDBJ databases">
        <title>The Genome Sequence of Fonsecaea multimorphosa CBS 102226.</title>
        <authorList>
            <consortium name="The Broad Institute Genomics Platform"/>
            <person name="Cuomo C."/>
            <person name="de Hoog S."/>
            <person name="Gorbushina A."/>
            <person name="Stielow B."/>
            <person name="Teixiera M."/>
            <person name="Abouelleil A."/>
            <person name="Chapman S.B."/>
            <person name="Priest M."/>
            <person name="Young S.K."/>
            <person name="Wortman J."/>
            <person name="Nusbaum C."/>
            <person name="Birren B."/>
        </authorList>
    </citation>
    <scope>NUCLEOTIDE SEQUENCE [LARGE SCALE GENOMIC DNA]</scope>
    <source>
        <strain evidence="2 3">CBS 102226</strain>
    </source>
</reference>
<dbReference type="RefSeq" id="XP_016636445.1">
    <property type="nucleotide sequence ID" value="XM_016772975.1"/>
</dbReference>
<proteinExistence type="inferred from homology"/>
<organism evidence="2 3">
    <name type="scientific">Fonsecaea multimorphosa CBS 102226</name>
    <dbReference type="NCBI Taxonomy" id="1442371"/>
    <lineage>
        <taxon>Eukaryota</taxon>
        <taxon>Fungi</taxon>
        <taxon>Dikarya</taxon>
        <taxon>Ascomycota</taxon>
        <taxon>Pezizomycotina</taxon>
        <taxon>Eurotiomycetes</taxon>
        <taxon>Chaetothyriomycetidae</taxon>
        <taxon>Chaetothyriales</taxon>
        <taxon>Herpotrichiellaceae</taxon>
        <taxon>Fonsecaea</taxon>
    </lineage>
</organism>
<dbReference type="PANTHER" id="PTHR40260:SF2">
    <property type="entry name" value="BLR8190 PROTEIN"/>
    <property type="match status" value="1"/>
</dbReference>